<proteinExistence type="predicted"/>
<comment type="caution">
    <text evidence="1">The sequence shown here is derived from an EMBL/GenBank/DDBJ whole genome shotgun (WGS) entry which is preliminary data.</text>
</comment>
<organism evidence="1">
    <name type="scientific">Ophidiomyces ophidiicola</name>
    <dbReference type="NCBI Taxonomy" id="1387563"/>
    <lineage>
        <taxon>Eukaryota</taxon>
        <taxon>Fungi</taxon>
        <taxon>Dikarya</taxon>
        <taxon>Ascomycota</taxon>
        <taxon>Pezizomycotina</taxon>
        <taxon>Eurotiomycetes</taxon>
        <taxon>Eurotiomycetidae</taxon>
        <taxon>Onygenales</taxon>
        <taxon>Onygenaceae</taxon>
        <taxon>Ophidiomyces</taxon>
    </lineage>
</organism>
<reference evidence="1" key="1">
    <citation type="journal article" date="2022" name="bioRxiv">
        <title>Population genetic analysis of Ophidiomyces ophidiicola, the causative agent of snake fungal disease, indicates recent introductions to the USA.</title>
        <authorList>
            <person name="Ladner J.T."/>
            <person name="Palmer J.M."/>
            <person name="Ettinger C.L."/>
            <person name="Stajich J.E."/>
            <person name="Farrell T.M."/>
            <person name="Glorioso B.M."/>
            <person name="Lawson B."/>
            <person name="Price S.J."/>
            <person name="Stengle A.G."/>
            <person name="Grear D.A."/>
            <person name="Lorch J.M."/>
        </authorList>
    </citation>
    <scope>NUCLEOTIDE SEQUENCE</scope>
    <source>
        <strain evidence="1">NWHC 24266-5</strain>
    </source>
</reference>
<sequence length="217" mass="21185">MKVLAVSALLALAMPALAQDVTSLPQCAQTTVLQSISSTNCGLTDIKCICNNRNFVNSLLEKIPKVCNPEEVAKASQVAVELCAAYGATLSLPGVGPSTTAAASSPAGSSPAATTPAPSSTGSASHDHGHGSSHDHGPSSHDHGPSSHSHPSSASHAHGSSSHMHSHAMPTGTSSRPSGSGASATASASPTFTGAAVANKAGLGIAGLMALVGVAAL</sequence>
<dbReference type="EMBL" id="JALBCA010000004">
    <property type="protein sequence ID" value="KAI2392874.1"/>
    <property type="molecule type" value="Genomic_DNA"/>
</dbReference>
<name>A0ACB8V4S8_9EURO</name>
<evidence type="ECO:0000313" key="1">
    <source>
        <dbReference type="EMBL" id="KAI2392874.1"/>
    </source>
</evidence>
<protein>
    <submittedName>
        <fullName evidence="1">Uncharacterized protein</fullName>
    </submittedName>
</protein>
<accession>A0ACB8V4S8</accession>
<gene>
    <name evidence="1" type="ORF">LOY88_000339</name>
</gene>